<feature type="compositionally biased region" description="Basic and acidic residues" evidence="8">
    <location>
        <begin position="125"/>
        <end position="143"/>
    </location>
</feature>
<evidence type="ECO:0000313" key="9">
    <source>
        <dbReference type="EMBL" id="CAH0098647.1"/>
    </source>
</evidence>
<dbReference type="EMBL" id="CAKKLH010000004">
    <property type="protein sequence ID" value="CAH0098647.1"/>
    <property type="molecule type" value="Genomic_DNA"/>
</dbReference>
<comment type="caution">
    <text evidence="9">The sequence shown here is derived from an EMBL/GenBank/DDBJ whole genome shotgun (WGS) entry which is preliminary data.</text>
</comment>
<keyword evidence="10" id="KW-1185">Reference proteome</keyword>
<evidence type="ECO:0000256" key="6">
    <source>
        <dbReference type="ARBA" id="ARBA00023242"/>
    </source>
</evidence>
<dbReference type="InterPro" id="IPR011082">
    <property type="entry name" value="Exosome-assoc_fac/DNA_repair"/>
</dbReference>
<protein>
    <recommendedName>
        <fullName evidence="3 7">Nuclear nucleic acid-binding protein C1D</fullName>
    </recommendedName>
</protein>
<keyword evidence="6 7" id="KW-0539">Nucleus</keyword>
<reference evidence="9" key="1">
    <citation type="submission" date="2021-11" db="EMBL/GenBank/DDBJ databases">
        <authorList>
            <person name="Schell T."/>
        </authorList>
    </citation>
    <scope>NUCLEOTIDE SEQUENCE</scope>
    <source>
        <strain evidence="9">M5</strain>
    </source>
</reference>
<accession>A0A8J2RC52</accession>
<dbReference type="GO" id="GO:0003723">
    <property type="term" value="F:RNA binding"/>
    <property type="evidence" value="ECO:0007669"/>
    <property type="project" value="UniProtKB-UniRule"/>
</dbReference>
<dbReference type="GO" id="GO:0005730">
    <property type="term" value="C:nucleolus"/>
    <property type="evidence" value="ECO:0007669"/>
    <property type="project" value="UniProtKB-SubCell"/>
</dbReference>
<dbReference type="GO" id="GO:0005737">
    <property type="term" value="C:cytoplasm"/>
    <property type="evidence" value="ECO:0007669"/>
    <property type="project" value="UniProtKB-SubCell"/>
</dbReference>
<dbReference type="PANTHER" id="PTHR15341:SF3">
    <property type="entry name" value="NUCLEAR NUCLEIC ACID-BINDING PROTEIN C1D"/>
    <property type="match status" value="1"/>
</dbReference>
<evidence type="ECO:0000256" key="7">
    <source>
        <dbReference type="RuleBase" id="RU368003"/>
    </source>
</evidence>
<keyword evidence="7" id="KW-0963">Cytoplasm</keyword>
<feature type="compositionally biased region" description="Basic and acidic residues" evidence="8">
    <location>
        <begin position="151"/>
        <end position="168"/>
    </location>
</feature>
<evidence type="ECO:0000256" key="3">
    <source>
        <dbReference type="ARBA" id="ARBA00015212"/>
    </source>
</evidence>
<dbReference type="GO" id="GO:0000178">
    <property type="term" value="C:exosome (RNase complex)"/>
    <property type="evidence" value="ECO:0007669"/>
    <property type="project" value="TreeGrafter"/>
</dbReference>
<dbReference type="InterPro" id="IPR007146">
    <property type="entry name" value="Sas10/Utp3/C1D"/>
</dbReference>
<evidence type="ECO:0000256" key="2">
    <source>
        <dbReference type="ARBA" id="ARBA00009154"/>
    </source>
</evidence>
<gene>
    <name evidence="9" type="ORF">DGAL_LOCUS733</name>
</gene>
<keyword evidence="4 7" id="KW-0698">rRNA processing</keyword>
<keyword evidence="7" id="KW-0238">DNA-binding</keyword>
<dbReference type="GO" id="GO:0010468">
    <property type="term" value="P:regulation of gene expression"/>
    <property type="evidence" value="ECO:0007669"/>
    <property type="project" value="TreeGrafter"/>
</dbReference>
<evidence type="ECO:0000256" key="5">
    <source>
        <dbReference type="ARBA" id="ARBA00022884"/>
    </source>
</evidence>
<dbReference type="PANTHER" id="PTHR15341">
    <property type="entry name" value="SUN-COR STEROID HORMONE RECEPTOR CO-REPRESSOR"/>
    <property type="match status" value="1"/>
</dbReference>
<comment type="similarity">
    <text evidence="2 7">Belongs to the C1D family.</text>
</comment>
<keyword evidence="5 7" id="KW-0694">RNA-binding</keyword>
<dbReference type="GO" id="GO:0000460">
    <property type="term" value="P:maturation of 5.8S rRNA"/>
    <property type="evidence" value="ECO:0007669"/>
    <property type="project" value="TreeGrafter"/>
</dbReference>
<feature type="region of interest" description="Disordered" evidence="8">
    <location>
        <begin position="125"/>
        <end position="168"/>
    </location>
</feature>
<dbReference type="GO" id="GO:0003677">
    <property type="term" value="F:DNA binding"/>
    <property type="evidence" value="ECO:0007669"/>
    <property type="project" value="UniProtKB-KW"/>
</dbReference>
<evidence type="ECO:0000256" key="1">
    <source>
        <dbReference type="ARBA" id="ARBA00004123"/>
    </source>
</evidence>
<evidence type="ECO:0000256" key="4">
    <source>
        <dbReference type="ARBA" id="ARBA00022552"/>
    </source>
</evidence>
<dbReference type="OrthoDB" id="1421013at2759"/>
<name>A0A8J2RC52_9CRUS</name>
<comment type="subcellular location">
    <subcellularLocation>
        <location evidence="7">Cytoplasm</location>
    </subcellularLocation>
    <subcellularLocation>
        <location evidence="7">Nucleus</location>
        <location evidence="7">Nucleolus</location>
    </subcellularLocation>
    <subcellularLocation>
        <location evidence="1 7">Nucleus</location>
    </subcellularLocation>
</comment>
<evidence type="ECO:0000256" key="8">
    <source>
        <dbReference type="SAM" id="MobiDB-lite"/>
    </source>
</evidence>
<dbReference type="Proteomes" id="UP000789390">
    <property type="component" value="Unassembled WGS sequence"/>
</dbReference>
<sequence>MEWIKSKDFPEEMTTNIQNFDSALCEIEAVVNELTSVPLSEVHSSLKPIERSKYDTASVYAVTSLFWAYMKTRGVDPKTNGLPRELERVKSVIGRAKEIVDRALAPKVNVSAAKRFIRGGLWEAKDSEQKAGSNKEAKGEDVSKPPPNKRIRFDNDTDDTTHLNNAEK</sequence>
<dbReference type="Pfam" id="PF04000">
    <property type="entry name" value="Sas10_Utp3"/>
    <property type="match status" value="1"/>
</dbReference>
<proteinExistence type="inferred from homology"/>
<dbReference type="AlphaFoldDB" id="A0A8J2RC52"/>
<organism evidence="9 10">
    <name type="scientific">Daphnia galeata</name>
    <dbReference type="NCBI Taxonomy" id="27404"/>
    <lineage>
        <taxon>Eukaryota</taxon>
        <taxon>Metazoa</taxon>
        <taxon>Ecdysozoa</taxon>
        <taxon>Arthropoda</taxon>
        <taxon>Crustacea</taxon>
        <taxon>Branchiopoda</taxon>
        <taxon>Diplostraca</taxon>
        <taxon>Cladocera</taxon>
        <taxon>Anomopoda</taxon>
        <taxon>Daphniidae</taxon>
        <taxon>Daphnia</taxon>
    </lineage>
</organism>
<comment type="subunit">
    <text evidence="7">Monomer and homodimer.</text>
</comment>
<evidence type="ECO:0000313" key="10">
    <source>
        <dbReference type="Proteomes" id="UP000789390"/>
    </source>
</evidence>
<comment type="function">
    <text evidence="7">Plays a role in the recruitment of the exosome to pre-rRNA to mediate the 3'-5' end processing of the 5.8S rRNA.</text>
</comment>